<dbReference type="CDD" id="cd00995">
    <property type="entry name" value="PBP2_NikA_DppA_OppA_like"/>
    <property type="match status" value="1"/>
</dbReference>
<evidence type="ECO:0000313" key="5">
    <source>
        <dbReference type="Proteomes" id="UP000586976"/>
    </source>
</evidence>
<evidence type="ECO:0000259" key="3">
    <source>
        <dbReference type="Pfam" id="PF00496"/>
    </source>
</evidence>
<name>A0A7W2D2J2_9ACTN</name>
<dbReference type="AlphaFoldDB" id="A0A7W2D2J2"/>
<dbReference type="GO" id="GO:0015833">
    <property type="term" value="P:peptide transport"/>
    <property type="evidence" value="ECO:0007669"/>
    <property type="project" value="TreeGrafter"/>
</dbReference>
<proteinExistence type="predicted"/>
<dbReference type="GO" id="GO:1904680">
    <property type="term" value="F:peptide transmembrane transporter activity"/>
    <property type="evidence" value="ECO:0007669"/>
    <property type="project" value="TreeGrafter"/>
</dbReference>
<accession>A0A7W2D2J2</accession>
<gene>
    <name evidence="4" type="ORF">H1V43_19775</name>
</gene>
<dbReference type="GO" id="GO:0043190">
    <property type="term" value="C:ATP-binding cassette (ABC) transporter complex"/>
    <property type="evidence" value="ECO:0007669"/>
    <property type="project" value="InterPro"/>
</dbReference>
<dbReference type="InterPro" id="IPR039424">
    <property type="entry name" value="SBP_5"/>
</dbReference>
<dbReference type="PANTHER" id="PTHR30290">
    <property type="entry name" value="PERIPLASMIC BINDING COMPONENT OF ABC TRANSPORTER"/>
    <property type="match status" value="1"/>
</dbReference>
<dbReference type="Proteomes" id="UP000586976">
    <property type="component" value="Unassembled WGS sequence"/>
</dbReference>
<dbReference type="Gene3D" id="3.40.190.10">
    <property type="entry name" value="Periplasmic binding protein-like II"/>
    <property type="match status" value="1"/>
</dbReference>
<organism evidence="4 5">
    <name type="scientific">Streptomyces himalayensis subsp. aureolus</name>
    <dbReference type="NCBI Taxonomy" id="2758039"/>
    <lineage>
        <taxon>Bacteria</taxon>
        <taxon>Bacillati</taxon>
        <taxon>Actinomycetota</taxon>
        <taxon>Actinomycetes</taxon>
        <taxon>Kitasatosporales</taxon>
        <taxon>Streptomycetaceae</taxon>
        <taxon>Streptomyces</taxon>
        <taxon>Streptomyces himalayensis</taxon>
    </lineage>
</organism>
<dbReference type="InterPro" id="IPR030678">
    <property type="entry name" value="Peptide/Ni-bd"/>
</dbReference>
<dbReference type="InterPro" id="IPR000914">
    <property type="entry name" value="SBP_5_dom"/>
</dbReference>
<dbReference type="GO" id="GO:0042597">
    <property type="term" value="C:periplasmic space"/>
    <property type="evidence" value="ECO:0007669"/>
    <property type="project" value="UniProtKB-ARBA"/>
</dbReference>
<dbReference type="PIRSF" id="PIRSF002741">
    <property type="entry name" value="MppA"/>
    <property type="match status" value="1"/>
</dbReference>
<protein>
    <submittedName>
        <fullName evidence="4">ABC transporter substrate-binding protein</fullName>
    </submittedName>
</protein>
<dbReference type="PANTHER" id="PTHR30290:SF38">
    <property type="entry name" value="D,D-DIPEPTIDE-BINDING PERIPLASMIC PROTEIN DDPA-RELATED"/>
    <property type="match status" value="1"/>
</dbReference>
<feature type="chain" id="PRO_5039674306" evidence="2">
    <location>
        <begin position="24"/>
        <end position="521"/>
    </location>
</feature>
<dbReference type="Gene3D" id="3.10.105.10">
    <property type="entry name" value="Dipeptide-binding Protein, Domain 3"/>
    <property type="match status" value="1"/>
</dbReference>
<sequence length="521" mass="56372">MRNRRFPAVAVACAAALLLGACGGTNPDASTDSTPAGDPVAGGTARIIQISEPRHLDPAAMGNSWAINSFLGNALYGTLMTNDTKTGVVQFQMAKSFTTSDGGATFELKLRSGLTFSDGSPLDAEAVKFNWDRARDPKTGSSSLQEASMVASTKVVDATTLKVTMVEPVPSYAQAVLTTTMNWIASPKALKAGNQRFDRNPVGAGPFTLKQWTRQDTIELAKNPDYWDAPKPYLDRITLRSTQDSTQRINTLISGGADVAIDTNWQTLDKARDAGLQTDTMSLNGGQYLALNARRAPFNDVRARKAVAAALDIRAVDDAIYNGTGKIADTLFTKSSPFYSETKLTKQDKKTAQKLFDELAAEGKPVSFTFTSFPAPESKGTAESVQAQLSAFKNVDVKVDFVDISKATELYTTNDFDMVISSALFTDPEPRLWTVFHGDSQVNRSGLDDNELNQALEAGRTATKQQERKAAYEAVQKRLVELVPAIFLGRAAPSAVTAKNVHGVRQYGQGSLLPEELWMQK</sequence>
<keyword evidence="1 2" id="KW-0732">Signal</keyword>
<feature type="domain" description="Solute-binding protein family 5" evidence="3">
    <location>
        <begin position="92"/>
        <end position="439"/>
    </location>
</feature>
<evidence type="ECO:0000256" key="2">
    <source>
        <dbReference type="SAM" id="SignalP"/>
    </source>
</evidence>
<reference evidence="4 5" key="1">
    <citation type="submission" date="2020-07" db="EMBL/GenBank/DDBJ databases">
        <title>Streptomyces isolated from Indian soil.</title>
        <authorList>
            <person name="Mandal S."/>
            <person name="Maiti P.K."/>
        </authorList>
    </citation>
    <scope>NUCLEOTIDE SEQUENCE [LARGE SCALE GENOMIC DNA]</scope>
    <source>
        <strain evidence="4 5">PSKA54</strain>
    </source>
</reference>
<dbReference type="Pfam" id="PF00496">
    <property type="entry name" value="SBP_bac_5"/>
    <property type="match status" value="1"/>
</dbReference>
<comment type="caution">
    <text evidence="4">The sequence shown here is derived from an EMBL/GenBank/DDBJ whole genome shotgun (WGS) entry which is preliminary data.</text>
</comment>
<evidence type="ECO:0000256" key="1">
    <source>
        <dbReference type="ARBA" id="ARBA00022729"/>
    </source>
</evidence>
<dbReference type="PROSITE" id="PS51257">
    <property type="entry name" value="PROKAR_LIPOPROTEIN"/>
    <property type="match status" value="1"/>
</dbReference>
<evidence type="ECO:0000313" key="4">
    <source>
        <dbReference type="EMBL" id="MBA4863585.1"/>
    </source>
</evidence>
<keyword evidence="5" id="KW-1185">Reference proteome</keyword>
<feature type="signal peptide" evidence="2">
    <location>
        <begin position="1"/>
        <end position="23"/>
    </location>
</feature>
<dbReference type="EMBL" id="JACEQY010000021">
    <property type="protein sequence ID" value="MBA4863585.1"/>
    <property type="molecule type" value="Genomic_DNA"/>
</dbReference>
<dbReference type="SUPFAM" id="SSF53850">
    <property type="entry name" value="Periplasmic binding protein-like II"/>
    <property type="match status" value="1"/>
</dbReference>